<dbReference type="Gene3D" id="1.25.40.10">
    <property type="entry name" value="Tetratricopeptide repeat domain"/>
    <property type="match status" value="4"/>
</dbReference>
<comment type="similarity">
    <text evidence="2">Belongs to the eukaryotic/archaeal PrmC-related family.</text>
</comment>
<feature type="repeat" description="PPR" evidence="8">
    <location>
        <begin position="491"/>
        <end position="521"/>
    </location>
</feature>
<feature type="repeat" description="PPR" evidence="8">
    <location>
        <begin position="355"/>
        <end position="389"/>
    </location>
</feature>
<evidence type="ECO:0000256" key="1">
    <source>
        <dbReference type="ARBA" id="ARBA00004123"/>
    </source>
</evidence>
<dbReference type="GO" id="GO:0003723">
    <property type="term" value="F:RNA binding"/>
    <property type="evidence" value="ECO:0007669"/>
    <property type="project" value="InterPro"/>
</dbReference>
<dbReference type="Pfam" id="PF05175">
    <property type="entry name" value="MTS"/>
    <property type="match status" value="1"/>
</dbReference>
<feature type="repeat" description="PPR" evidence="8">
    <location>
        <begin position="223"/>
        <end position="257"/>
    </location>
</feature>
<dbReference type="InterPro" id="IPR004557">
    <property type="entry name" value="PrmC-related"/>
</dbReference>
<feature type="domain" description="Methyltransferase small" evidence="9">
    <location>
        <begin position="819"/>
        <end position="902"/>
    </location>
</feature>
<dbReference type="FunFam" id="1.25.40.10:FF:000184">
    <property type="entry name" value="Pentatricopeptide repeat-containing protein, chloroplastic"/>
    <property type="match status" value="1"/>
</dbReference>
<sequence length="1026" mass="114319">MVILFGNKFRYRYRYYSSSIPTPQNLGIIISIFHNSSSLSPITKTINWNTTHSFVRENPLLSILERCKSLVQLKQIQAQMVSTGLIENGFAASRLVAFCALSESKELDYCTRILYRIKELNVFSWNAAIRGYVESGDIEGGFMLYKRMLLGGTLKPDNHTYPLLLKGCCGQYSSCLGLGVLGHVLKFGFECDIFVHNASITMLLSCGELSVAYDVFNKSRVRDLVTWNSMITGCVKRGLAIEAIKIYKEMEAEKVRPNEITMIGMISSCSQVQDLNLGKEFHCYIKEHGLEFTIPLTNALMDMYVKCGELLTARVLFDNMAQKTLVSWTTMVLGYARFGFLDVAREILYKIPEKSVVPWNAIISGCVQAKQGKEALALFHEMQIRTIEPDKVTMVNCLSACSQLGALDVGIWIHHYIERHKLSIDVALGTALVDMYAKCGNIARALQVFEEIPQRNCLTWTAVICGLALHGNAQDALSYFSKMIHIGIVPDEITFLGVLSACCHGGLVEEGRKYFSEMSSKFNVSPKLKHYSCMVDLLGRAGHLEEAEELVKNMPMAADAAVLGALFFACRVYGNVQIGERTAFKLLEIDPQDSGNYVLLASMYSEAKMWKEARSARKLMNDKGVEKTPGCSLVEINGIVHEFVVRDVSHPQSEWIYECLVTLTKQLDVIVRKHGYFPWSLPSFSWLGCYYMISIFSLPLPPYDGQFFYPTYGLVLSCYSAPKLSMDLKVGRSWHYERRLDIDQSDSALELIKSSYLHITIKLNNSENGKASFKDLSKTAQIRLVSSHNEVYEPCDDSFALVDALLADRTNLLEHHPALCMEIGCGSGYVITSLALILGQEGSGVNYIATDINPHAVKVTRETIEAHGVDAELIITDIASGLENRLAGMIDVMVVNPPYVPTPEAEVGSEGITASWAGGENGRSVIDRILPVADALLSEKGWLYMVTLTANNPSEICLEMRKKGYTSKIVVQRSTEEESLHIIKFWRDLDNGLDENGQSTSGFMGSLLSQVPLISYLRGNNSDNKC</sequence>
<evidence type="ECO:0000313" key="12">
    <source>
        <dbReference type="Proteomes" id="UP000002051"/>
    </source>
</evidence>
<accession>G7JFT6</accession>
<dbReference type="GO" id="GO:0032259">
    <property type="term" value="P:methylation"/>
    <property type="evidence" value="ECO:0007669"/>
    <property type="project" value="UniProtKB-KW"/>
</dbReference>
<name>G7JFT6_MEDTR</name>
<evidence type="ECO:0000256" key="7">
    <source>
        <dbReference type="ARBA" id="ARBA00023242"/>
    </source>
</evidence>
<dbReference type="PANTHER" id="PTHR47926">
    <property type="entry name" value="PENTATRICOPEPTIDE REPEAT-CONTAINING PROTEIN"/>
    <property type="match status" value="1"/>
</dbReference>
<feature type="repeat" description="PPR" evidence="8">
    <location>
        <begin position="456"/>
        <end position="490"/>
    </location>
</feature>
<gene>
    <name evidence="10" type="ordered locus">MTR_4g024860</name>
</gene>
<evidence type="ECO:0000256" key="4">
    <source>
        <dbReference type="ARBA" id="ARBA00022679"/>
    </source>
</evidence>
<keyword evidence="4" id="KW-0808">Transferase</keyword>
<dbReference type="PaxDb" id="3880-AES87357"/>
<keyword evidence="6" id="KW-0677">Repeat</keyword>
<dbReference type="InterPro" id="IPR029063">
    <property type="entry name" value="SAM-dependent_MTases_sf"/>
</dbReference>
<dbReference type="OMA" id="YKMMESE"/>
<comment type="subcellular location">
    <subcellularLocation>
        <location evidence="1">Nucleus</location>
    </subcellularLocation>
</comment>
<evidence type="ECO:0000256" key="8">
    <source>
        <dbReference type="PROSITE-ProRule" id="PRU00708"/>
    </source>
</evidence>
<dbReference type="EnsemblPlants" id="AES87357">
    <property type="protein sequence ID" value="AES87357"/>
    <property type="gene ID" value="MTR_4g024860"/>
</dbReference>
<dbReference type="Pfam" id="PF13041">
    <property type="entry name" value="PPR_2"/>
    <property type="match status" value="3"/>
</dbReference>
<keyword evidence="3" id="KW-0489">Methyltransferase</keyword>
<dbReference type="GO" id="GO:0009451">
    <property type="term" value="P:RNA modification"/>
    <property type="evidence" value="ECO:0000318"/>
    <property type="project" value="GO_Central"/>
</dbReference>
<keyword evidence="12" id="KW-1185">Reference proteome</keyword>
<dbReference type="CDD" id="cd02440">
    <property type="entry name" value="AdoMet_MTases"/>
    <property type="match status" value="1"/>
</dbReference>
<dbReference type="InterPro" id="IPR002885">
    <property type="entry name" value="PPR_rpt"/>
</dbReference>
<dbReference type="PROSITE" id="PS00092">
    <property type="entry name" value="N6_MTASE"/>
    <property type="match status" value="1"/>
</dbReference>
<evidence type="ECO:0000313" key="11">
    <source>
        <dbReference type="EnsemblPlants" id="AES87357"/>
    </source>
</evidence>
<dbReference type="AlphaFoldDB" id="G7JFT6"/>
<dbReference type="Pfam" id="PF01535">
    <property type="entry name" value="PPR"/>
    <property type="match status" value="6"/>
</dbReference>
<dbReference type="PROSITE" id="PS51375">
    <property type="entry name" value="PPR"/>
    <property type="match status" value="5"/>
</dbReference>
<dbReference type="InterPro" id="IPR011990">
    <property type="entry name" value="TPR-like_helical_dom_sf"/>
</dbReference>
<dbReference type="InterPro" id="IPR046848">
    <property type="entry name" value="E_motif"/>
</dbReference>
<evidence type="ECO:0000259" key="9">
    <source>
        <dbReference type="Pfam" id="PF05175"/>
    </source>
</evidence>
<dbReference type="InterPro" id="IPR046960">
    <property type="entry name" value="PPR_At4g14850-like_plant"/>
</dbReference>
<dbReference type="NCBIfam" id="TIGR00537">
    <property type="entry name" value="hemK_rel_arch"/>
    <property type="match status" value="1"/>
</dbReference>
<reference evidence="10 12" key="1">
    <citation type="journal article" date="2011" name="Nature">
        <title>The Medicago genome provides insight into the evolution of rhizobial symbioses.</title>
        <authorList>
            <person name="Young N.D."/>
            <person name="Debelle F."/>
            <person name="Oldroyd G.E."/>
            <person name="Geurts R."/>
            <person name="Cannon S.B."/>
            <person name="Udvardi M.K."/>
            <person name="Benedito V.A."/>
            <person name="Mayer K.F."/>
            <person name="Gouzy J."/>
            <person name="Schoof H."/>
            <person name="Van de Peer Y."/>
            <person name="Proost S."/>
            <person name="Cook D.R."/>
            <person name="Meyers B.C."/>
            <person name="Spannagl M."/>
            <person name="Cheung F."/>
            <person name="De Mita S."/>
            <person name="Krishnakumar V."/>
            <person name="Gundlach H."/>
            <person name="Zhou S."/>
            <person name="Mudge J."/>
            <person name="Bharti A.K."/>
            <person name="Murray J.D."/>
            <person name="Naoumkina M.A."/>
            <person name="Rosen B."/>
            <person name="Silverstein K.A."/>
            <person name="Tang H."/>
            <person name="Rombauts S."/>
            <person name="Zhao P.X."/>
            <person name="Zhou P."/>
            <person name="Barbe V."/>
            <person name="Bardou P."/>
            <person name="Bechner M."/>
            <person name="Bellec A."/>
            <person name="Berger A."/>
            <person name="Berges H."/>
            <person name="Bidwell S."/>
            <person name="Bisseling T."/>
            <person name="Choisne N."/>
            <person name="Couloux A."/>
            <person name="Denny R."/>
            <person name="Deshpande S."/>
            <person name="Dai X."/>
            <person name="Doyle J.J."/>
            <person name="Dudez A.M."/>
            <person name="Farmer A.D."/>
            <person name="Fouteau S."/>
            <person name="Franken C."/>
            <person name="Gibelin C."/>
            <person name="Gish J."/>
            <person name="Goldstein S."/>
            <person name="Gonzalez A.J."/>
            <person name="Green P.J."/>
            <person name="Hallab A."/>
            <person name="Hartog M."/>
            <person name="Hua A."/>
            <person name="Humphray S.J."/>
            <person name="Jeong D.H."/>
            <person name="Jing Y."/>
            <person name="Jocker A."/>
            <person name="Kenton S.M."/>
            <person name="Kim D.J."/>
            <person name="Klee K."/>
            <person name="Lai H."/>
            <person name="Lang C."/>
            <person name="Lin S."/>
            <person name="Macmil S.L."/>
            <person name="Magdelenat G."/>
            <person name="Matthews L."/>
            <person name="McCorrison J."/>
            <person name="Monaghan E.L."/>
            <person name="Mun J.H."/>
            <person name="Najar F.Z."/>
            <person name="Nicholson C."/>
            <person name="Noirot C."/>
            <person name="O'Bleness M."/>
            <person name="Paule C.R."/>
            <person name="Poulain J."/>
            <person name="Prion F."/>
            <person name="Qin B."/>
            <person name="Qu C."/>
            <person name="Retzel E.F."/>
            <person name="Riddle C."/>
            <person name="Sallet E."/>
            <person name="Samain S."/>
            <person name="Samson N."/>
            <person name="Sanders I."/>
            <person name="Saurat O."/>
            <person name="Scarpelli C."/>
            <person name="Schiex T."/>
            <person name="Segurens B."/>
            <person name="Severin A.J."/>
            <person name="Sherrier D.J."/>
            <person name="Shi R."/>
            <person name="Sims S."/>
            <person name="Singer S.R."/>
            <person name="Sinharoy S."/>
            <person name="Sterck L."/>
            <person name="Viollet A."/>
            <person name="Wang B.B."/>
            <person name="Wang K."/>
            <person name="Wang M."/>
            <person name="Wang X."/>
            <person name="Warfsmann J."/>
            <person name="Weissenbach J."/>
            <person name="White D.D."/>
            <person name="White J.D."/>
            <person name="Wiley G.B."/>
            <person name="Wincker P."/>
            <person name="Xing Y."/>
            <person name="Yang L."/>
            <person name="Yao Z."/>
            <person name="Ying F."/>
            <person name="Zhai J."/>
            <person name="Zhou L."/>
            <person name="Zuber A."/>
            <person name="Denarie J."/>
            <person name="Dixon R.A."/>
            <person name="May G.D."/>
            <person name="Schwartz D.C."/>
            <person name="Rogers J."/>
            <person name="Quetier F."/>
            <person name="Town C.D."/>
            <person name="Roe B.A."/>
        </authorList>
    </citation>
    <scope>NUCLEOTIDE SEQUENCE [LARGE SCALE GENOMIC DNA]</scope>
    <source>
        <strain evidence="10">A17</strain>
        <strain evidence="11 12">cv. Jemalong A17</strain>
    </source>
</reference>
<dbReference type="EMBL" id="CM001220">
    <property type="protein sequence ID" value="AES87357.1"/>
    <property type="molecule type" value="Genomic_DNA"/>
</dbReference>
<reference evidence="10 12" key="2">
    <citation type="journal article" date="2014" name="BMC Genomics">
        <title>An improved genome release (version Mt4.0) for the model legume Medicago truncatula.</title>
        <authorList>
            <person name="Tang H."/>
            <person name="Krishnakumar V."/>
            <person name="Bidwell S."/>
            <person name="Rosen B."/>
            <person name="Chan A."/>
            <person name="Zhou S."/>
            <person name="Gentzbittel L."/>
            <person name="Childs K.L."/>
            <person name="Yandell M."/>
            <person name="Gundlach H."/>
            <person name="Mayer K.F."/>
            <person name="Schwartz D.C."/>
            <person name="Town C.D."/>
        </authorList>
    </citation>
    <scope>GENOME REANNOTATION</scope>
    <source>
        <strain evidence="11 12">cv. Jemalong A17</strain>
    </source>
</reference>
<proteinExistence type="inferred from homology"/>
<dbReference type="HOGENOM" id="CLU_011343_0_0_1"/>
<protein>
    <submittedName>
        <fullName evidence="10">SLOW growth protein</fullName>
    </submittedName>
</protein>
<evidence type="ECO:0000256" key="5">
    <source>
        <dbReference type="ARBA" id="ARBA00022691"/>
    </source>
</evidence>
<dbReference type="InterPro" id="IPR046849">
    <property type="entry name" value="E2_motif"/>
</dbReference>
<dbReference type="SUPFAM" id="SSF53335">
    <property type="entry name" value="S-adenosyl-L-methionine-dependent methyltransferases"/>
    <property type="match status" value="1"/>
</dbReference>
<organism evidence="10 12">
    <name type="scientific">Medicago truncatula</name>
    <name type="common">Barrel medic</name>
    <name type="synonym">Medicago tribuloides</name>
    <dbReference type="NCBI Taxonomy" id="3880"/>
    <lineage>
        <taxon>Eukaryota</taxon>
        <taxon>Viridiplantae</taxon>
        <taxon>Streptophyta</taxon>
        <taxon>Embryophyta</taxon>
        <taxon>Tracheophyta</taxon>
        <taxon>Spermatophyta</taxon>
        <taxon>Magnoliopsida</taxon>
        <taxon>eudicotyledons</taxon>
        <taxon>Gunneridae</taxon>
        <taxon>Pentapetalae</taxon>
        <taxon>rosids</taxon>
        <taxon>fabids</taxon>
        <taxon>Fabales</taxon>
        <taxon>Fabaceae</taxon>
        <taxon>Papilionoideae</taxon>
        <taxon>50 kb inversion clade</taxon>
        <taxon>NPAAA clade</taxon>
        <taxon>Hologalegina</taxon>
        <taxon>IRL clade</taxon>
        <taxon>Trifolieae</taxon>
        <taxon>Medicago</taxon>
    </lineage>
</organism>
<feature type="repeat" description="PPR" evidence="8">
    <location>
        <begin position="121"/>
        <end position="155"/>
    </location>
</feature>
<dbReference type="Pfam" id="PF20431">
    <property type="entry name" value="E_motif"/>
    <property type="match status" value="1"/>
</dbReference>
<evidence type="ECO:0000256" key="6">
    <source>
        <dbReference type="ARBA" id="ARBA00022737"/>
    </source>
</evidence>
<dbReference type="InterPro" id="IPR002052">
    <property type="entry name" value="DNA_methylase_N6_adenine_CS"/>
</dbReference>
<dbReference type="GO" id="GO:0008757">
    <property type="term" value="F:S-adenosylmethionine-dependent methyltransferase activity"/>
    <property type="evidence" value="ECO:0007669"/>
    <property type="project" value="UniProtKB-ARBA"/>
</dbReference>
<dbReference type="Gene3D" id="3.40.50.150">
    <property type="entry name" value="Vaccinia Virus protein VP39"/>
    <property type="match status" value="1"/>
</dbReference>
<keyword evidence="7" id="KW-0539">Nucleus</keyword>
<reference evidence="11" key="3">
    <citation type="submission" date="2015-04" db="UniProtKB">
        <authorList>
            <consortium name="EnsemblPlants"/>
        </authorList>
    </citation>
    <scope>IDENTIFICATION</scope>
    <source>
        <strain evidence="11">cv. Jemalong A17</strain>
    </source>
</reference>
<evidence type="ECO:0000256" key="3">
    <source>
        <dbReference type="ARBA" id="ARBA00022603"/>
    </source>
</evidence>
<dbReference type="Proteomes" id="UP000002051">
    <property type="component" value="Chromosome 4"/>
</dbReference>
<dbReference type="FunFam" id="3.40.50.150:FF:000077">
    <property type="entry name" value="HemK methyltransferase family member 2"/>
    <property type="match status" value="1"/>
</dbReference>
<evidence type="ECO:0000256" key="2">
    <source>
        <dbReference type="ARBA" id="ARBA00006149"/>
    </source>
</evidence>
<dbReference type="NCBIfam" id="TIGR00756">
    <property type="entry name" value="PPR"/>
    <property type="match status" value="6"/>
</dbReference>
<evidence type="ECO:0000313" key="10">
    <source>
        <dbReference type="EMBL" id="AES87357.1"/>
    </source>
</evidence>
<dbReference type="eggNOG" id="KOG4197">
    <property type="taxonomic scope" value="Eukaryota"/>
</dbReference>
<dbReference type="eggNOG" id="KOG3191">
    <property type="taxonomic scope" value="Eukaryota"/>
</dbReference>
<dbReference type="PANTHER" id="PTHR47926:SF436">
    <property type="entry name" value="PENTATRICOPEPTIDE REPEAT-CONTAINING PROTEIN ELI1, CHLOROPLASTIC-LIKE ISOFORM X2"/>
    <property type="match status" value="1"/>
</dbReference>
<keyword evidence="5" id="KW-0949">S-adenosyl-L-methionine</keyword>
<dbReference type="Pfam" id="PF20430">
    <property type="entry name" value="Eplus_motif"/>
    <property type="match status" value="1"/>
</dbReference>
<dbReference type="InterPro" id="IPR007848">
    <property type="entry name" value="Small_mtfrase_dom"/>
</dbReference>
<dbReference type="FunFam" id="1.25.40.10:FF:000348">
    <property type="entry name" value="Pentatricopeptide repeat-containing protein chloroplastic"/>
    <property type="match status" value="1"/>
</dbReference>
<dbReference type="GO" id="GO:0005634">
    <property type="term" value="C:nucleus"/>
    <property type="evidence" value="ECO:0007669"/>
    <property type="project" value="UniProtKB-SubCell"/>
</dbReference>